<accession>A0A9X9NDP7</accession>
<keyword evidence="4 6" id="KW-0378">Hydrolase</keyword>
<evidence type="ECO:0000256" key="1">
    <source>
        <dbReference type="ARBA" id="ARBA00022722"/>
    </source>
</evidence>
<sequence length="153" mass="17962">MRVPTTPQRSRMMSSIRGKNTWPERTLRSLLFARGFRYRLHVRKLPGSPDLVFPKHRAVLFVHGCFWHRHEGCRYTTTPRTNEEFWQRKFLGNVDRDRRHVETLRALGWRVAIVWECALKHSIEDTARLVEEWLHGNEEALVIGQSASASNGT</sequence>
<dbReference type="EC" id="3.1.-.-" evidence="6"/>
<evidence type="ECO:0000256" key="2">
    <source>
        <dbReference type="ARBA" id="ARBA00022759"/>
    </source>
</evidence>
<dbReference type="GO" id="GO:0016787">
    <property type="term" value="F:hydrolase activity"/>
    <property type="evidence" value="ECO:0007669"/>
    <property type="project" value="UniProtKB-KW"/>
</dbReference>
<keyword evidence="2 6" id="KW-0255">Endonuclease</keyword>
<dbReference type="PIRSF" id="PIRSF018267">
    <property type="entry name" value="VSR_endonuc"/>
    <property type="match status" value="1"/>
</dbReference>
<dbReference type="GO" id="GO:0004519">
    <property type="term" value="F:endonuclease activity"/>
    <property type="evidence" value="ECO:0007669"/>
    <property type="project" value="UniProtKB-KW"/>
</dbReference>
<dbReference type="SUPFAM" id="SSF52980">
    <property type="entry name" value="Restriction endonuclease-like"/>
    <property type="match status" value="1"/>
</dbReference>
<dbReference type="REBASE" id="659060">
    <property type="entry name" value="V.Xci696ORF11815P"/>
</dbReference>
<dbReference type="EMBL" id="CP066343">
    <property type="protein sequence ID" value="UVG61126.1"/>
    <property type="molecule type" value="Genomic_DNA"/>
</dbReference>
<dbReference type="InterPro" id="IPR004603">
    <property type="entry name" value="DNA_mismatch_endonuc_vsr"/>
</dbReference>
<dbReference type="AlphaFoldDB" id="A0A9X9NDP7"/>
<evidence type="ECO:0000313" key="7">
    <source>
        <dbReference type="EMBL" id="UVG61126.1"/>
    </source>
</evidence>
<evidence type="ECO:0000313" key="8">
    <source>
        <dbReference type="Proteomes" id="UP000190508"/>
    </source>
</evidence>
<proteinExistence type="inferred from homology"/>
<dbReference type="GO" id="GO:0006298">
    <property type="term" value="P:mismatch repair"/>
    <property type="evidence" value="ECO:0007669"/>
    <property type="project" value="UniProtKB-UniRule"/>
</dbReference>
<dbReference type="NCBIfam" id="TIGR00632">
    <property type="entry name" value="vsr"/>
    <property type="match status" value="1"/>
</dbReference>
<evidence type="ECO:0000256" key="6">
    <source>
        <dbReference type="PIRNR" id="PIRNR018267"/>
    </source>
</evidence>
<comment type="function">
    <text evidence="6">May nick specific sequences that contain T:G mispairs resulting from m5C-deamination.</text>
</comment>
<evidence type="ECO:0000256" key="5">
    <source>
        <dbReference type="ARBA" id="ARBA00023204"/>
    </source>
</evidence>
<dbReference type="Gene3D" id="3.40.960.10">
    <property type="entry name" value="VSR Endonuclease"/>
    <property type="match status" value="1"/>
</dbReference>
<organism evidence="7 8">
    <name type="scientific">Xanthomonas citri pv. durantae</name>
    <dbReference type="NCBI Taxonomy" id="487862"/>
    <lineage>
        <taxon>Bacteria</taxon>
        <taxon>Pseudomonadati</taxon>
        <taxon>Pseudomonadota</taxon>
        <taxon>Gammaproteobacteria</taxon>
        <taxon>Lysobacterales</taxon>
        <taxon>Lysobacteraceae</taxon>
        <taxon>Xanthomonas</taxon>
    </lineage>
</organism>
<evidence type="ECO:0000256" key="4">
    <source>
        <dbReference type="ARBA" id="ARBA00022801"/>
    </source>
</evidence>
<dbReference type="Proteomes" id="UP000190508">
    <property type="component" value="Chromosome"/>
</dbReference>
<evidence type="ECO:0000256" key="3">
    <source>
        <dbReference type="ARBA" id="ARBA00022763"/>
    </source>
</evidence>
<dbReference type="InterPro" id="IPR011335">
    <property type="entry name" value="Restrct_endonuc-II-like"/>
</dbReference>
<name>A0A9X9NDP7_XANCI</name>
<comment type="similarity">
    <text evidence="6">Belongs to the vsr family.</text>
</comment>
<gene>
    <name evidence="7" type="primary">vsr</name>
    <name evidence="7" type="ORF">Xdur_011810</name>
</gene>
<protein>
    <recommendedName>
        <fullName evidence="6">Very short patch repair endonuclease</fullName>
        <ecNumber evidence="6">3.1.-.-</ecNumber>
    </recommendedName>
</protein>
<dbReference type="CDD" id="cd00221">
    <property type="entry name" value="Vsr"/>
    <property type="match status" value="1"/>
</dbReference>
<keyword evidence="1 6" id="KW-0540">Nuclease</keyword>
<keyword evidence="3 6" id="KW-0227">DNA damage</keyword>
<dbReference type="Pfam" id="PF03852">
    <property type="entry name" value="Vsr"/>
    <property type="match status" value="1"/>
</dbReference>
<keyword evidence="5 6" id="KW-0234">DNA repair</keyword>
<reference evidence="7" key="1">
    <citation type="submission" date="2020-12" db="EMBL/GenBank/DDBJ databases">
        <title>Complete genome investigation of Xanthomonas citri pv. durantae LMG696.</title>
        <authorList>
            <person name="Rana R."/>
            <person name="Bansal K."/>
            <person name="Patil P.B."/>
        </authorList>
    </citation>
    <scope>NUCLEOTIDE SEQUENCE</scope>
    <source>
        <strain evidence="7">LMG696</strain>
    </source>
</reference>